<evidence type="ECO:0000256" key="1">
    <source>
        <dbReference type="SAM" id="MobiDB-lite"/>
    </source>
</evidence>
<dbReference type="AlphaFoldDB" id="A0A515EJQ4"/>
<dbReference type="PANTHER" id="PTHR43737">
    <property type="entry name" value="BLL7424 PROTEIN"/>
    <property type="match status" value="1"/>
</dbReference>
<evidence type="ECO:0000313" key="3">
    <source>
        <dbReference type="Proteomes" id="UP000317365"/>
    </source>
</evidence>
<dbReference type="RefSeq" id="WP_142808359.1">
    <property type="nucleotide sequence ID" value="NZ_CP036282.1"/>
</dbReference>
<protein>
    <submittedName>
        <fullName evidence="2">DUF1800 domain-containing protein</fullName>
    </submittedName>
</protein>
<dbReference type="EMBL" id="CP036282">
    <property type="protein sequence ID" value="QDL52907.1"/>
    <property type="molecule type" value="Genomic_DNA"/>
</dbReference>
<organism evidence="2 3">
    <name type="scientific">Rhodoferax aquaticus</name>
    <dbReference type="NCBI Taxonomy" id="2527691"/>
    <lineage>
        <taxon>Bacteria</taxon>
        <taxon>Pseudomonadati</taxon>
        <taxon>Pseudomonadota</taxon>
        <taxon>Betaproteobacteria</taxon>
        <taxon>Burkholderiales</taxon>
        <taxon>Comamonadaceae</taxon>
        <taxon>Rhodoferax</taxon>
    </lineage>
</organism>
<accession>A0A515EJQ4</accession>
<gene>
    <name evidence="2" type="ORF">EXZ61_01240</name>
</gene>
<dbReference type="PANTHER" id="PTHR43737:SF1">
    <property type="entry name" value="DUF1501 DOMAIN-CONTAINING PROTEIN"/>
    <property type="match status" value="1"/>
</dbReference>
<keyword evidence="3" id="KW-1185">Reference proteome</keyword>
<name>A0A515EJQ4_9BURK</name>
<feature type="region of interest" description="Disordered" evidence="1">
    <location>
        <begin position="1"/>
        <end position="23"/>
    </location>
</feature>
<dbReference type="Pfam" id="PF08811">
    <property type="entry name" value="DUF1800"/>
    <property type="match status" value="1"/>
</dbReference>
<reference evidence="3" key="1">
    <citation type="submission" date="2019-02" db="EMBL/GenBank/DDBJ databases">
        <title>Complete genome sequence of Rhodoferax sp. Gr-4.</title>
        <authorList>
            <person name="Jin L."/>
        </authorList>
    </citation>
    <scope>NUCLEOTIDE SEQUENCE [LARGE SCALE GENOMIC DNA]</scope>
    <source>
        <strain evidence="3">Gr-4</strain>
    </source>
</reference>
<reference evidence="3" key="2">
    <citation type="journal article" date="2020" name="Int. J. Syst. Evol. Microbiol.">
        <title>Genomic insights into a novel species Rhodoferax aquaticus sp. nov., isolated from freshwater.</title>
        <authorList>
            <person name="Li T."/>
            <person name="Zhuo Y."/>
            <person name="Jin C.Z."/>
            <person name="Wu X."/>
            <person name="Ko S.R."/>
            <person name="Jin F.J."/>
            <person name="Ahn C.Y."/>
            <person name="Oh H.M."/>
            <person name="Lee H.G."/>
            <person name="Jin L."/>
        </authorList>
    </citation>
    <scope>NUCLEOTIDE SEQUENCE [LARGE SCALE GENOMIC DNA]</scope>
    <source>
        <strain evidence="3">Gr-4</strain>
    </source>
</reference>
<proteinExistence type="predicted"/>
<dbReference type="KEGG" id="rhg:EXZ61_01240"/>
<dbReference type="InterPro" id="IPR014917">
    <property type="entry name" value="DUF1800"/>
</dbReference>
<sequence length="606" mass="64538">MNEDSTVIEAVAPPTTPQRAGPGVPSTALLSVLASAALAACGGGSTSSTTSSLPQVPGPNVNLPNTAAPVKPATDQEAARFLLQAQFSASDAEIAAVKAQGYAPWLQTQIAASYTTGWDWLTASGYADVNNPKNYYDVSYTGDRMVWNQLLTGNAAVRKRWALALSEIFVVSLTSIEMTWRGHAMAHYWDTLCKYATGNYRDLLEAITLMPAMGYFLNTKGNRKEDPASGRLPDENYAREVMQLFTIGLVNLHMDGTPVLVGGKPVDSYNADDVSNLARVFTGYDIDWTKNTPTTIGSRKIPSINLARLPMVVNDSNHSGLAATLKFNNSLSTGINIPAFPADGALKTALDALFNHANTAPFICKQLIQRLVTSNPSPAYVGRVAAVFANNGSGVRGDLAYVFAAILTDTEARGAAGLTHPEFGKLREPMVRLAQWGRTFGATSPTEVGMVGDLSDPSTSLGQSPLRAPSVFNFFRPGYTPPFASLTAGTLAPEFQQVNETSVGGYLNTMFGFVDVGIRTWDSGVVDTVAAPYTAELAIVDNASSLVNRINLLLCAGQLSTTTVKTIVDALNKTPVTNTSSAVLKRNRICAAVLLTMASAEYLIQK</sequence>
<dbReference type="Proteomes" id="UP000317365">
    <property type="component" value="Chromosome"/>
</dbReference>
<evidence type="ECO:0000313" key="2">
    <source>
        <dbReference type="EMBL" id="QDL52907.1"/>
    </source>
</evidence>